<dbReference type="AlphaFoldDB" id="A0A250K097"/>
<feature type="transmembrane region" description="Helical" evidence="1">
    <location>
        <begin position="331"/>
        <end position="348"/>
    </location>
</feature>
<name>A0A250K097_9BACT</name>
<accession>A0A250K097</accession>
<feature type="transmembrane region" description="Helical" evidence="1">
    <location>
        <begin position="124"/>
        <end position="145"/>
    </location>
</feature>
<evidence type="ECO:0000256" key="1">
    <source>
        <dbReference type="SAM" id="Phobius"/>
    </source>
</evidence>
<evidence type="ECO:0008006" key="4">
    <source>
        <dbReference type="Google" id="ProtNLM"/>
    </source>
</evidence>
<dbReference type="PANTHER" id="PTHR38454">
    <property type="entry name" value="INTEGRAL MEMBRANE PROTEIN-RELATED"/>
    <property type="match status" value="1"/>
</dbReference>
<keyword evidence="1" id="KW-0812">Transmembrane</keyword>
<dbReference type="OrthoDB" id="9772884at2"/>
<feature type="transmembrane region" description="Helical" evidence="1">
    <location>
        <begin position="401"/>
        <end position="421"/>
    </location>
</feature>
<keyword evidence="3" id="KW-1185">Reference proteome</keyword>
<feature type="transmembrane region" description="Helical" evidence="1">
    <location>
        <begin position="233"/>
        <end position="256"/>
    </location>
</feature>
<dbReference type="Proteomes" id="UP000217343">
    <property type="component" value="Chromosome"/>
</dbReference>
<evidence type="ECO:0000313" key="2">
    <source>
        <dbReference type="EMBL" id="ATB49368.1"/>
    </source>
</evidence>
<evidence type="ECO:0000313" key="3">
    <source>
        <dbReference type="Proteomes" id="UP000217343"/>
    </source>
</evidence>
<dbReference type="InterPro" id="IPR018580">
    <property type="entry name" value="Uncharacterised_YfhO"/>
</dbReference>
<feature type="transmembrane region" description="Helical" evidence="1">
    <location>
        <begin position="728"/>
        <end position="749"/>
    </location>
</feature>
<protein>
    <recommendedName>
        <fullName evidence="4">YfhO family protein</fullName>
    </recommendedName>
</protein>
<feature type="transmembrane region" description="Helical" evidence="1">
    <location>
        <begin position="303"/>
        <end position="324"/>
    </location>
</feature>
<dbReference type="PANTHER" id="PTHR38454:SF1">
    <property type="entry name" value="INTEGRAL MEMBRANE PROTEIN"/>
    <property type="match status" value="1"/>
</dbReference>
<feature type="transmembrane region" description="Helical" evidence="1">
    <location>
        <begin position="464"/>
        <end position="481"/>
    </location>
</feature>
<feature type="transmembrane region" description="Helical" evidence="1">
    <location>
        <begin position="194"/>
        <end position="212"/>
    </location>
</feature>
<dbReference type="Pfam" id="PF09586">
    <property type="entry name" value="YfhO"/>
    <property type="match status" value="1"/>
</dbReference>
<feature type="transmembrane region" description="Helical" evidence="1">
    <location>
        <begin position="86"/>
        <end position="117"/>
    </location>
</feature>
<feature type="transmembrane region" description="Helical" evidence="1">
    <location>
        <begin position="368"/>
        <end position="389"/>
    </location>
</feature>
<keyword evidence="1" id="KW-1133">Transmembrane helix</keyword>
<dbReference type="RefSeq" id="WP_095959945.1">
    <property type="nucleotide sequence ID" value="NZ_CP022203.1"/>
</dbReference>
<sequence>MRRKDSRLRTALSVLGLLALLTLTYRSVLSGHLLAGRDVFRIFFPDSAFLLESLRAGEVPLWNPYLRLGQPFAATLYSQAFYPPRWLALLAAGPVASMTVLHLAHTVLAATGVFLLTRRLNASWPAALVAGATFGLSPLMVGLGIQQNVVDAAAWSGLLLCAAYDVRHQPGRRPWLRLALYGAMSLLAGSPETTLWQGLIAMAVAGMGAPRLPRSATTPRPPRWQALRPRGLAMVRVAAAFGGAVVLTAVALLPAAEFARHSMRLQSDWAEQLTWSMSWPQVLSVFWPLADSPRDTYWGQDQWFIITLFMGTLPCVLAGLGALWGPRRIEPFALGALFLVLLSLGRHFPPAAWLLQSIPPFTFFRYPAKYFVGAAFCLAVLAAFGVDVLGRLARKRRPSGLLAAVTLTGTVLAAATIGWGVRQLPMRASAEAGAPWVPFWLGLALVLLALLPGTRGTRPGRVRAGLASLVILELVAAQVLLGQPRYTPSESLARPSALRPLLPEVFEGRISVDIEGPEDPTRTQSKDGIERSLDRLTPNRFVEARLPALEGYGAPEPRYTARFHHAGERSVYDLAGVTHYVRRGPPPFDDLELLHQAEDGTTLSRSRTALPRAFLVQQARLASDEEALEAVIDADQPFRNIAYLATGEPLDRPRCMGRVETRSRGAQHLELAVEACDDSYLIVSDSHYPGWHAAVDGQEVPLHRANVSLRAVRVSQGLHTVRFEYRPLSFRVGLALSLAGWLGLAAVALRRDRRGAR</sequence>
<organism evidence="2 3">
    <name type="scientific">Corallococcus macrosporus DSM 14697</name>
    <dbReference type="NCBI Taxonomy" id="1189310"/>
    <lineage>
        <taxon>Bacteria</taxon>
        <taxon>Pseudomonadati</taxon>
        <taxon>Myxococcota</taxon>
        <taxon>Myxococcia</taxon>
        <taxon>Myxococcales</taxon>
        <taxon>Cystobacterineae</taxon>
        <taxon>Myxococcaceae</taxon>
        <taxon>Corallococcus</taxon>
    </lineage>
</organism>
<gene>
    <name evidence="2" type="ORF">MYMAC_005012</name>
</gene>
<dbReference type="KEGG" id="mmas:MYMAC_005012"/>
<reference evidence="2 3" key="1">
    <citation type="submission" date="2017-06" db="EMBL/GenBank/DDBJ databases">
        <title>Sequencing and comparative analysis of myxobacterial genomes.</title>
        <authorList>
            <person name="Rupp O."/>
            <person name="Goesmann A."/>
            <person name="Sogaard-Andersen L."/>
        </authorList>
    </citation>
    <scope>NUCLEOTIDE SEQUENCE [LARGE SCALE GENOMIC DNA]</scope>
    <source>
        <strain evidence="2 3">DSM 14697</strain>
    </source>
</reference>
<feature type="transmembrane region" description="Helical" evidence="1">
    <location>
        <begin position="433"/>
        <end position="452"/>
    </location>
</feature>
<proteinExistence type="predicted"/>
<dbReference type="EMBL" id="CP022203">
    <property type="protein sequence ID" value="ATB49368.1"/>
    <property type="molecule type" value="Genomic_DNA"/>
</dbReference>
<keyword evidence="1" id="KW-0472">Membrane</keyword>